<dbReference type="UniPathway" id="UPA00028">
    <property type="reaction ID" value="UER00004"/>
</dbReference>
<dbReference type="Proteomes" id="UP000282106">
    <property type="component" value="Unassembled WGS sequence"/>
</dbReference>
<dbReference type="PANTHER" id="PTHR43765">
    <property type="entry name" value="2-DEHYDROPANTOATE 2-REDUCTASE-RELATED"/>
    <property type="match status" value="1"/>
</dbReference>
<keyword evidence="7" id="KW-0560">Oxidoreductase</keyword>
<dbReference type="EMBL" id="RJVO01000003">
    <property type="protein sequence ID" value="ROH90869.1"/>
    <property type="molecule type" value="Genomic_DNA"/>
</dbReference>
<evidence type="ECO:0000256" key="2">
    <source>
        <dbReference type="ARBA" id="ARBA00007870"/>
    </source>
</evidence>
<protein>
    <recommendedName>
        <fullName evidence="4">2-dehydropantoate 2-reductase</fullName>
        <ecNumber evidence="3">1.1.1.169</ecNumber>
    </recommendedName>
    <alternativeName>
        <fullName evidence="8">Ketopantoate reductase</fullName>
    </alternativeName>
</protein>
<evidence type="ECO:0000256" key="1">
    <source>
        <dbReference type="ARBA" id="ARBA00004994"/>
    </source>
</evidence>
<evidence type="ECO:0000256" key="4">
    <source>
        <dbReference type="ARBA" id="ARBA00019465"/>
    </source>
</evidence>
<dbReference type="Gene3D" id="3.40.50.720">
    <property type="entry name" value="NAD(P)-binding Rossmann-like Domain"/>
    <property type="match status" value="1"/>
</dbReference>
<organism evidence="12 13">
    <name type="scientific">Stagnimonas aquatica</name>
    <dbReference type="NCBI Taxonomy" id="2689987"/>
    <lineage>
        <taxon>Bacteria</taxon>
        <taxon>Pseudomonadati</taxon>
        <taxon>Pseudomonadota</taxon>
        <taxon>Gammaproteobacteria</taxon>
        <taxon>Nevskiales</taxon>
        <taxon>Nevskiaceae</taxon>
        <taxon>Stagnimonas</taxon>
    </lineage>
</organism>
<dbReference type="Gene3D" id="1.10.1040.10">
    <property type="entry name" value="N-(1-d-carboxylethyl)-l-norvaline Dehydrogenase, domain 2"/>
    <property type="match status" value="1"/>
</dbReference>
<evidence type="ECO:0000256" key="9">
    <source>
        <dbReference type="ARBA" id="ARBA00048793"/>
    </source>
</evidence>
<accession>A0A3N0VDN5</accession>
<proteinExistence type="inferred from homology"/>
<dbReference type="InterPro" id="IPR050838">
    <property type="entry name" value="Ketopantoate_reductase"/>
</dbReference>
<evidence type="ECO:0000313" key="12">
    <source>
        <dbReference type="EMBL" id="ROH90869.1"/>
    </source>
</evidence>
<reference evidence="12 13" key="1">
    <citation type="submission" date="2018-10" db="EMBL/GenBank/DDBJ databases">
        <authorList>
            <person name="Chen W.-M."/>
        </authorList>
    </citation>
    <scope>NUCLEOTIDE SEQUENCE [LARGE SCALE GENOMIC DNA]</scope>
    <source>
        <strain evidence="12 13">THS-13</strain>
    </source>
</reference>
<comment type="catalytic activity">
    <reaction evidence="9">
        <text>(R)-pantoate + NADP(+) = 2-dehydropantoate + NADPH + H(+)</text>
        <dbReference type="Rhea" id="RHEA:16233"/>
        <dbReference type="ChEBI" id="CHEBI:11561"/>
        <dbReference type="ChEBI" id="CHEBI:15378"/>
        <dbReference type="ChEBI" id="CHEBI:15980"/>
        <dbReference type="ChEBI" id="CHEBI:57783"/>
        <dbReference type="ChEBI" id="CHEBI:58349"/>
        <dbReference type="EC" id="1.1.1.169"/>
    </reaction>
</comment>
<dbReference type="AlphaFoldDB" id="A0A3N0VDN5"/>
<comment type="pathway">
    <text evidence="1">Cofactor biosynthesis; (R)-pantothenate biosynthesis; (R)-pantoate from 3-methyl-2-oxobutanoate: step 2/2.</text>
</comment>
<dbReference type="InterPro" id="IPR036291">
    <property type="entry name" value="NAD(P)-bd_dom_sf"/>
</dbReference>
<dbReference type="Pfam" id="PF02558">
    <property type="entry name" value="ApbA"/>
    <property type="match status" value="1"/>
</dbReference>
<dbReference type="GO" id="GO:0008677">
    <property type="term" value="F:2-dehydropantoate 2-reductase activity"/>
    <property type="evidence" value="ECO:0007669"/>
    <property type="project" value="UniProtKB-EC"/>
</dbReference>
<dbReference type="SUPFAM" id="SSF48179">
    <property type="entry name" value="6-phosphogluconate dehydrogenase C-terminal domain-like"/>
    <property type="match status" value="1"/>
</dbReference>
<name>A0A3N0VDN5_9GAMM</name>
<dbReference type="GO" id="GO:0005737">
    <property type="term" value="C:cytoplasm"/>
    <property type="evidence" value="ECO:0007669"/>
    <property type="project" value="TreeGrafter"/>
</dbReference>
<dbReference type="GO" id="GO:0050661">
    <property type="term" value="F:NADP binding"/>
    <property type="evidence" value="ECO:0007669"/>
    <property type="project" value="TreeGrafter"/>
</dbReference>
<dbReference type="RefSeq" id="WP_123211324.1">
    <property type="nucleotide sequence ID" value="NZ_RJVO01000003.1"/>
</dbReference>
<evidence type="ECO:0000256" key="6">
    <source>
        <dbReference type="ARBA" id="ARBA00022857"/>
    </source>
</evidence>
<comment type="similarity">
    <text evidence="2">Belongs to the ketopantoate reductase family.</text>
</comment>
<dbReference type="PANTHER" id="PTHR43765:SF2">
    <property type="entry name" value="2-DEHYDROPANTOATE 2-REDUCTASE"/>
    <property type="match status" value="1"/>
</dbReference>
<dbReference type="SUPFAM" id="SSF51735">
    <property type="entry name" value="NAD(P)-binding Rossmann-fold domains"/>
    <property type="match status" value="1"/>
</dbReference>
<dbReference type="EC" id="1.1.1.169" evidence="3"/>
<evidence type="ECO:0000259" key="10">
    <source>
        <dbReference type="Pfam" id="PF02558"/>
    </source>
</evidence>
<keyword evidence="6" id="KW-0521">NADP</keyword>
<evidence type="ECO:0000313" key="13">
    <source>
        <dbReference type="Proteomes" id="UP000282106"/>
    </source>
</evidence>
<comment type="caution">
    <text evidence="12">The sequence shown here is derived from an EMBL/GenBank/DDBJ whole genome shotgun (WGS) entry which is preliminary data.</text>
</comment>
<evidence type="ECO:0000256" key="5">
    <source>
        <dbReference type="ARBA" id="ARBA00022655"/>
    </source>
</evidence>
<dbReference type="InterPro" id="IPR013328">
    <property type="entry name" value="6PGD_dom2"/>
</dbReference>
<dbReference type="GO" id="GO:0015940">
    <property type="term" value="P:pantothenate biosynthetic process"/>
    <property type="evidence" value="ECO:0007669"/>
    <property type="project" value="UniProtKB-UniPathway"/>
</dbReference>
<feature type="domain" description="Ketopantoate reductase N-terminal" evidence="10">
    <location>
        <begin position="2"/>
        <end position="148"/>
    </location>
</feature>
<dbReference type="InterPro" id="IPR013752">
    <property type="entry name" value="KPA_reductase"/>
</dbReference>
<dbReference type="Pfam" id="PF08546">
    <property type="entry name" value="ApbA_C"/>
    <property type="match status" value="1"/>
</dbReference>
<keyword evidence="13" id="KW-1185">Reference proteome</keyword>
<sequence length="326" mass="35075">MITLVGAGAVGITLASYLAAAGRPLRLYVRAKDRAAFEQAGRLRLERPRGAALEAPLPTLTERLLDADTRYLLIATKFGALDGVIDALGTPPPGLSLVSTLNGVRALPRLGERLPQTPALALTIMFNAQHLGPLHAQLTTKPAVILADGDEQLRSLLEGSGLAVGRSRGEEACWGKLLINLANAIGALTQSTFRDLLSEPDLRRIFAAVLEEAVDRIEAANIAYKLPMPLPHAAYRQLLLRGGPLTWWLARLKNGLDDGAYPSMVSDVRAGRATEVRQLNGEIVALGERLSWPAPLNARLVELVEALELSSPARLSPDELRRQLGL</sequence>
<keyword evidence="5" id="KW-0566">Pantothenate biosynthesis</keyword>
<evidence type="ECO:0000256" key="3">
    <source>
        <dbReference type="ARBA" id="ARBA00013014"/>
    </source>
</evidence>
<dbReference type="InterPro" id="IPR013332">
    <property type="entry name" value="KPR_N"/>
</dbReference>
<evidence type="ECO:0000256" key="8">
    <source>
        <dbReference type="ARBA" id="ARBA00032024"/>
    </source>
</evidence>
<evidence type="ECO:0000259" key="11">
    <source>
        <dbReference type="Pfam" id="PF08546"/>
    </source>
</evidence>
<gene>
    <name evidence="12" type="ORF">ED208_07760</name>
</gene>
<dbReference type="InParanoid" id="A0A3N0VDN5"/>
<dbReference type="InterPro" id="IPR008927">
    <property type="entry name" value="6-PGluconate_DH-like_C_sf"/>
</dbReference>
<evidence type="ECO:0000256" key="7">
    <source>
        <dbReference type="ARBA" id="ARBA00023002"/>
    </source>
</evidence>
<feature type="domain" description="Ketopantoate reductase C-terminal" evidence="11">
    <location>
        <begin position="172"/>
        <end position="308"/>
    </location>
</feature>